<reference evidence="3" key="1">
    <citation type="journal article" date="2007" name="ISME J.">
        <title>Genomic plasticity in prokaryotes: the case of the square haloarchaeon.</title>
        <authorList>
            <person name="Cuadros-Orellana S."/>
            <person name="Martin-Cuadrado A.B."/>
            <person name="Legault B."/>
            <person name="D'Auria G."/>
            <person name="Zhaxybayeva O."/>
            <person name="Papke R.T."/>
            <person name="Rodriguez-Valera F."/>
        </authorList>
    </citation>
    <scope>NUCLEOTIDE SEQUENCE</scope>
</reference>
<evidence type="ECO:0000256" key="2">
    <source>
        <dbReference type="SAM" id="Phobius"/>
    </source>
</evidence>
<keyword evidence="2" id="KW-0472">Membrane</keyword>
<feature type="transmembrane region" description="Helical" evidence="2">
    <location>
        <begin position="543"/>
        <end position="560"/>
    </location>
</feature>
<protein>
    <submittedName>
        <fullName evidence="3">Uncharacterized protein</fullName>
    </submittedName>
</protein>
<name>A5YT07_9EURY</name>
<dbReference type="AlphaFoldDB" id="A5YT07"/>
<feature type="compositionally biased region" description="Low complexity" evidence="1">
    <location>
        <begin position="465"/>
        <end position="511"/>
    </location>
</feature>
<dbReference type="EMBL" id="EF584000">
    <property type="protein sequence ID" value="ABQ76114.1"/>
    <property type="molecule type" value="Genomic_DNA"/>
</dbReference>
<keyword evidence="2" id="KW-1133">Transmembrane helix</keyword>
<proteinExistence type="predicted"/>
<organism evidence="3">
    <name type="scientific">uncultured haloarchaeon</name>
    <dbReference type="NCBI Taxonomy" id="160804"/>
    <lineage>
        <taxon>Archaea</taxon>
        <taxon>Methanobacteriati</taxon>
        <taxon>Methanobacteriota</taxon>
        <taxon>Stenosarchaea group</taxon>
        <taxon>Halobacteria</taxon>
        <taxon>Halobacteriales</taxon>
        <taxon>Halobacteriaceae</taxon>
        <taxon>environmental samples</taxon>
    </lineage>
</organism>
<evidence type="ECO:0000313" key="3">
    <source>
        <dbReference type="EMBL" id="ABQ76114.1"/>
    </source>
</evidence>
<sequence>MMNTTGLSLPISRLCMCILLVGSTLGGGAVTTDPTASEIRPFTVNNSFVTQSTPVSETNETSVGRVHVSVDGKHVVSGGNITTTDDPRLSFNVTAQSQITLIVLRIDGRTYRSYTPNATNYSQSATLELQQGAHAVAVVTKTQNNVSEYNLTVIEDSAPPTIQLTEPISVDGRPFGDSYDVDRSRVEIAGTLQDRSNVTKVSIKHTYQYSYAGETEGGQEQVVIRNPNDSVSVPVHLIPPQQTSTETTNQIAITLHDRFGQVRRYEFELDVTDDAQPEIDITDIEALYPTSKVQVDFSVGDAVGIRSVRVTKTDNPNLGRHLLLSRDPEQQPVEAEFTHTLSVGKGASTVTLVAVDTSGQQRVIRRELNYSSLITPDTRIDVQRTRFRSERRVRAVGNITEGKIERVRVETVAANGTVLDIQTVHNGTVVSHVEMNETLRAGTNIYPVRVRVRTLDATGTEHLDSVSLSQSSVTQTQVETVTPQSTTTQRTPPSTRPASTTSSQATPPASANNGSLFGWLPDFDMLGSGSVLDSVSAGESSPAGMALLAGILGISIFLLLRF</sequence>
<feature type="region of interest" description="Disordered" evidence="1">
    <location>
        <begin position="463"/>
        <end position="511"/>
    </location>
</feature>
<evidence type="ECO:0000256" key="1">
    <source>
        <dbReference type="SAM" id="MobiDB-lite"/>
    </source>
</evidence>
<keyword evidence="2" id="KW-0812">Transmembrane</keyword>
<accession>A5YT07</accession>